<name>A0A395LKZ4_9SPHN</name>
<dbReference type="InterPro" id="IPR039426">
    <property type="entry name" value="TonB-dep_rcpt-like"/>
</dbReference>
<evidence type="ECO:0000256" key="7">
    <source>
        <dbReference type="ARBA" id="ARBA00023237"/>
    </source>
</evidence>
<evidence type="ECO:0000256" key="8">
    <source>
        <dbReference type="SAM" id="MobiDB-lite"/>
    </source>
</evidence>
<accession>A0A395LKZ4</accession>
<feature type="region of interest" description="Disordered" evidence="8">
    <location>
        <begin position="219"/>
        <end position="238"/>
    </location>
</feature>
<dbReference type="AlphaFoldDB" id="A0A395LKZ4"/>
<dbReference type="InterPro" id="IPR036942">
    <property type="entry name" value="Beta-barrel_TonB_sf"/>
</dbReference>
<protein>
    <recommendedName>
        <fullName evidence="12">TonB-dependent receptor</fullName>
    </recommendedName>
</protein>
<evidence type="ECO:0000256" key="9">
    <source>
        <dbReference type="SAM" id="SignalP"/>
    </source>
</evidence>
<dbReference type="Gene3D" id="2.40.170.20">
    <property type="entry name" value="TonB-dependent receptor, beta-barrel domain"/>
    <property type="match status" value="2"/>
</dbReference>
<evidence type="ECO:0000313" key="10">
    <source>
        <dbReference type="EMBL" id="RDS77706.1"/>
    </source>
</evidence>
<evidence type="ECO:0000313" key="11">
    <source>
        <dbReference type="Proteomes" id="UP000254101"/>
    </source>
</evidence>
<evidence type="ECO:0000256" key="5">
    <source>
        <dbReference type="ARBA" id="ARBA00022729"/>
    </source>
</evidence>
<evidence type="ECO:0000256" key="2">
    <source>
        <dbReference type="ARBA" id="ARBA00022448"/>
    </source>
</evidence>
<dbReference type="PANTHER" id="PTHR30069:SF29">
    <property type="entry name" value="HEMOGLOBIN AND HEMOGLOBIN-HAPTOGLOBIN-BINDING PROTEIN 1-RELATED"/>
    <property type="match status" value="1"/>
</dbReference>
<evidence type="ECO:0000256" key="3">
    <source>
        <dbReference type="ARBA" id="ARBA00022452"/>
    </source>
</evidence>
<comment type="caution">
    <text evidence="10">The sequence shown here is derived from an EMBL/GenBank/DDBJ whole genome shotgun (WGS) entry which is preliminary data.</text>
</comment>
<dbReference type="GO" id="GO:0044718">
    <property type="term" value="P:siderophore transmembrane transport"/>
    <property type="evidence" value="ECO:0007669"/>
    <property type="project" value="TreeGrafter"/>
</dbReference>
<dbReference type="Gene3D" id="2.170.130.10">
    <property type="entry name" value="TonB-dependent receptor, plug domain"/>
    <property type="match status" value="1"/>
</dbReference>
<dbReference type="EMBL" id="QRBB01000001">
    <property type="protein sequence ID" value="RDS77706.1"/>
    <property type="molecule type" value="Genomic_DNA"/>
</dbReference>
<keyword evidence="7" id="KW-0998">Cell outer membrane</keyword>
<dbReference type="Proteomes" id="UP000254101">
    <property type="component" value="Unassembled WGS sequence"/>
</dbReference>
<feature type="compositionally biased region" description="Gly residues" evidence="8">
    <location>
        <begin position="642"/>
        <end position="661"/>
    </location>
</feature>
<evidence type="ECO:0000256" key="4">
    <source>
        <dbReference type="ARBA" id="ARBA00022692"/>
    </source>
</evidence>
<keyword evidence="5 9" id="KW-0732">Signal</keyword>
<feature type="region of interest" description="Disordered" evidence="8">
    <location>
        <begin position="636"/>
        <end position="661"/>
    </location>
</feature>
<keyword evidence="4" id="KW-0812">Transmembrane</keyword>
<feature type="region of interest" description="Disordered" evidence="8">
    <location>
        <begin position="29"/>
        <end position="52"/>
    </location>
</feature>
<proteinExistence type="predicted"/>
<dbReference type="SUPFAM" id="SSF56935">
    <property type="entry name" value="Porins"/>
    <property type="match status" value="2"/>
</dbReference>
<gene>
    <name evidence="10" type="ORF">DL238_08895</name>
</gene>
<reference evidence="10 11" key="1">
    <citation type="submission" date="2018-07" db="EMBL/GenBank/DDBJ databases">
        <title>Erythrobacter nanhaiensis sp. nov., a novel member of the genus Erythrobacter isolated from the South China Sea.</title>
        <authorList>
            <person name="Chen X."/>
            <person name="Liu J."/>
        </authorList>
    </citation>
    <scope>NUCLEOTIDE SEQUENCE [LARGE SCALE GENOMIC DNA]</scope>
    <source>
        <strain evidence="10 11">S-5</strain>
    </source>
</reference>
<feature type="compositionally biased region" description="Gly residues" evidence="8">
    <location>
        <begin position="801"/>
        <end position="815"/>
    </location>
</feature>
<dbReference type="GO" id="GO:0009279">
    <property type="term" value="C:cell outer membrane"/>
    <property type="evidence" value="ECO:0007669"/>
    <property type="project" value="UniProtKB-SubCell"/>
</dbReference>
<feature type="compositionally biased region" description="Low complexity" evidence="8">
    <location>
        <begin position="29"/>
        <end position="40"/>
    </location>
</feature>
<feature type="region of interest" description="Disordered" evidence="8">
    <location>
        <begin position="793"/>
        <end position="819"/>
    </location>
</feature>
<keyword evidence="6" id="KW-0472">Membrane</keyword>
<organism evidence="10 11">
    <name type="scientific">Alteriqipengyuania lutimaris</name>
    <dbReference type="NCBI Taxonomy" id="1538146"/>
    <lineage>
        <taxon>Bacteria</taxon>
        <taxon>Pseudomonadati</taxon>
        <taxon>Pseudomonadota</taxon>
        <taxon>Alphaproteobacteria</taxon>
        <taxon>Sphingomonadales</taxon>
        <taxon>Erythrobacteraceae</taxon>
        <taxon>Alteriqipengyuania</taxon>
    </lineage>
</organism>
<evidence type="ECO:0000256" key="6">
    <source>
        <dbReference type="ARBA" id="ARBA00023136"/>
    </source>
</evidence>
<comment type="subcellular location">
    <subcellularLocation>
        <location evidence="1">Cell outer membrane</location>
        <topology evidence="1">Multi-pass membrane protein</topology>
    </subcellularLocation>
</comment>
<keyword evidence="11" id="KW-1185">Reference proteome</keyword>
<feature type="signal peptide" evidence="9">
    <location>
        <begin position="1"/>
        <end position="26"/>
    </location>
</feature>
<evidence type="ECO:0000256" key="1">
    <source>
        <dbReference type="ARBA" id="ARBA00004571"/>
    </source>
</evidence>
<keyword evidence="3" id="KW-1134">Transmembrane beta strand</keyword>
<dbReference type="OrthoDB" id="7224136at2"/>
<dbReference type="InterPro" id="IPR037066">
    <property type="entry name" value="Plug_dom_sf"/>
</dbReference>
<feature type="chain" id="PRO_5017196533" description="TonB-dependent receptor" evidence="9">
    <location>
        <begin position="27"/>
        <end position="976"/>
    </location>
</feature>
<dbReference type="RefSeq" id="WP_115491926.1">
    <property type="nucleotide sequence ID" value="NZ_JACHWW010000001.1"/>
</dbReference>
<sequence length="976" mass="104109">MTFTPRFACCVSLLALAATIGAPAVAQEDAADAGQSAPQEEPSEESGGDASSTDIVVVANRIRGSVDTDVPPVVELDEADIASYGADSIADLVAQLSPQVSSGRGRGGGQPVILVNGQRIASFRELRGYPPEAIQKVEVFPEEVALQYGYSADQRVINFILKDNFKSREIELEYGDAWEGGAPSGEIEASQLQISGPRRINISGEFEKQGLLTEAERDIEQTQGSRPTVAGDPDPAPFRSLRAETERYQLEGSFNTAIGEGANAKAISLNLTAQQNNARSLSGLEIVTLTDDGSSAVRAIDADPLTTRSRSTSLSGGGSYRQPLGEYELNLTLDAAYTGSESDIDRRRDLSTLQDLVDAGSLAIDGPLPGIAPLGADRSTSDTYTVDSLATIRGVPLSLPAGDVNLTVDGGYKWNRIESTDTRPSRGAVQLTRGRINGGVNLAVPLTSRRDDVLGAIGDVTLNAAAGIDHLSDFGTLTDLTLGLTWSLTDRLTLAATMVNRDAAPSLTELGAPVVETFNVSLFDFRNGENVLATVTTGGNPFLPASSQNDWKLSASYDLDLFERTNLLFEYNRNRSQDTSESFPLLTAEIEAAFPERVTRDDAGRLLALDQRPVTYAERNSERIRYGFNMFGRVGPAPEETAGGGPGEGGRGPGPAAGAGGGAITMRIDQGQMQKMREQFCASEAGTVPDLSALPPLMRDSLTNEDGSVNRERLAQMRTRFCSADGASGSGGPGMLDPQQAAVIRQALCSAPDQPIDLAALPEGLRARLTNEDGSVNEERLARLREALCTAENAAADQGQASGGQRGGGRRGGPGGRDDDGQGRWFLSLYHSVELQNEALIAPGVPVIDYFDLGLPKHTVEMEGGVFHKGLGTRLSGRYSSGYTIEGSDPTGATDLNFGDLVTFDLRFFMNLEQQKWLTGGTPGFFKGARLSFSVDNIFNARQDVTDENGITPIRYQPALIDPLGRTFEIEFRKLF</sequence>
<keyword evidence="2" id="KW-0813">Transport</keyword>
<evidence type="ECO:0008006" key="12">
    <source>
        <dbReference type="Google" id="ProtNLM"/>
    </source>
</evidence>
<dbReference type="PANTHER" id="PTHR30069">
    <property type="entry name" value="TONB-DEPENDENT OUTER MEMBRANE RECEPTOR"/>
    <property type="match status" value="1"/>
</dbReference>
<dbReference type="GO" id="GO:0015344">
    <property type="term" value="F:siderophore uptake transmembrane transporter activity"/>
    <property type="evidence" value="ECO:0007669"/>
    <property type="project" value="TreeGrafter"/>
</dbReference>